<evidence type="ECO:0000259" key="11">
    <source>
        <dbReference type="PROSITE" id="PS50042"/>
    </source>
</evidence>
<name>A0A1S8WGX5_OPIVI</name>
<feature type="domain" description="Cyclic nucleotide-binding" evidence="11">
    <location>
        <begin position="79"/>
        <end position="200"/>
    </location>
</feature>
<keyword evidence="2" id="KW-0813">Transport</keyword>
<dbReference type="InterPro" id="IPR014710">
    <property type="entry name" value="RmlC-like_jellyroll"/>
</dbReference>
<dbReference type="GO" id="GO:0030553">
    <property type="term" value="F:cGMP binding"/>
    <property type="evidence" value="ECO:0007669"/>
    <property type="project" value="TreeGrafter"/>
</dbReference>
<dbReference type="GO" id="GO:0044877">
    <property type="term" value="F:protein-containing complex binding"/>
    <property type="evidence" value="ECO:0007669"/>
    <property type="project" value="TreeGrafter"/>
</dbReference>
<dbReference type="PROSITE" id="PS50042">
    <property type="entry name" value="CNMP_BINDING_3"/>
    <property type="match status" value="1"/>
</dbReference>
<dbReference type="InterPro" id="IPR050866">
    <property type="entry name" value="CNG_cation_channel"/>
</dbReference>
<feature type="region of interest" description="Disordered" evidence="10">
    <location>
        <begin position="678"/>
        <end position="701"/>
    </location>
</feature>
<dbReference type="FunFam" id="1.10.287.630:FF:000001">
    <property type="entry name" value="Cyclic nucleotide-gated channel alpha 3"/>
    <property type="match status" value="1"/>
</dbReference>
<evidence type="ECO:0000256" key="1">
    <source>
        <dbReference type="ARBA" id="ARBA00004141"/>
    </source>
</evidence>
<dbReference type="AlphaFoldDB" id="A0A1S8WGX5"/>
<dbReference type="GO" id="GO:0017071">
    <property type="term" value="C:intracellular cyclic nucleotide activated cation channel complex"/>
    <property type="evidence" value="ECO:0007669"/>
    <property type="project" value="TreeGrafter"/>
</dbReference>
<evidence type="ECO:0000256" key="2">
    <source>
        <dbReference type="ARBA" id="ARBA00022448"/>
    </source>
</evidence>
<feature type="non-terminal residue" evidence="12">
    <location>
        <position position="1"/>
    </location>
</feature>
<evidence type="ECO:0000313" key="13">
    <source>
        <dbReference type="Proteomes" id="UP000243686"/>
    </source>
</evidence>
<keyword evidence="3" id="KW-0812">Transmembrane</keyword>
<dbReference type="Proteomes" id="UP000243686">
    <property type="component" value="Unassembled WGS sequence"/>
</dbReference>
<evidence type="ECO:0000256" key="5">
    <source>
        <dbReference type="ARBA" id="ARBA00023065"/>
    </source>
</evidence>
<keyword evidence="4" id="KW-1133">Transmembrane helix</keyword>
<feature type="region of interest" description="Disordered" evidence="10">
    <location>
        <begin position="231"/>
        <end position="284"/>
    </location>
</feature>
<organism evidence="12 13">
    <name type="scientific">Opisthorchis viverrini</name>
    <name type="common">Southeast Asian liver fluke</name>
    <dbReference type="NCBI Taxonomy" id="6198"/>
    <lineage>
        <taxon>Eukaryota</taxon>
        <taxon>Metazoa</taxon>
        <taxon>Spiralia</taxon>
        <taxon>Lophotrochozoa</taxon>
        <taxon>Platyhelminthes</taxon>
        <taxon>Trematoda</taxon>
        <taxon>Digenea</taxon>
        <taxon>Opisthorchiida</taxon>
        <taxon>Opisthorchiata</taxon>
        <taxon>Opisthorchiidae</taxon>
        <taxon>Opisthorchis</taxon>
    </lineage>
</organism>
<evidence type="ECO:0000256" key="7">
    <source>
        <dbReference type="ARBA" id="ARBA00023286"/>
    </source>
</evidence>
<evidence type="ECO:0000313" key="12">
    <source>
        <dbReference type="EMBL" id="OON13687.1"/>
    </source>
</evidence>
<protein>
    <submittedName>
        <fullName evidence="12">Cyclic nucleotide-binding domain protein</fullName>
    </submittedName>
</protein>
<evidence type="ECO:0000256" key="10">
    <source>
        <dbReference type="SAM" id="MobiDB-lite"/>
    </source>
</evidence>
<dbReference type="GO" id="GO:0005223">
    <property type="term" value="F:intracellularly cGMP-activated cation channel activity"/>
    <property type="evidence" value="ECO:0007669"/>
    <property type="project" value="TreeGrafter"/>
</dbReference>
<dbReference type="Pfam" id="PF00027">
    <property type="entry name" value="cNMP_binding"/>
    <property type="match status" value="1"/>
</dbReference>
<dbReference type="PANTHER" id="PTHR45638:SF4">
    <property type="entry name" value="CYCLIC NUCLEOTIDE-BINDING DOMAIN-CONTAINING PROTEIN"/>
    <property type="match status" value="1"/>
</dbReference>
<reference evidence="12 13" key="1">
    <citation type="submission" date="2015-03" db="EMBL/GenBank/DDBJ databases">
        <title>Draft genome of the nematode, Opisthorchis viverrini.</title>
        <authorList>
            <person name="Mitreva M."/>
        </authorList>
    </citation>
    <scope>NUCLEOTIDE SEQUENCE [LARGE SCALE GENOMIC DNA]</scope>
    <source>
        <strain evidence="12">Khon Kaen</strain>
    </source>
</reference>
<feature type="coiled-coil region" evidence="9">
    <location>
        <begin position="576"/>
        <end position="610"/>
    </location>
</feature>
<feature type="compositionally biased region" description="Basic and acidic residues" evidence="10">
    <location>
        <begin position="246"/>
        <end position="256"/>
    </location>
</feature>
<dbReference type="PROSITE" id="PS00888">
    <property type="entry name" value="CNMP_BINDING_1"/>
    <property type="match status" value="1"/>
</dbReference>
<feature type="compositionally biased region" description="Polar residues" evidence="10">
    <location>
        <begin position="688"/>
        <end position="701"/>
    </location>
</feature>
<dbReference type="InterPro" id="IPR018490">
    <property type="entry name" value="cNMP-bd_dom_sf"/>
</dbReference>
<dbReference type="PROSITE" id="PS00889">
    <property type="entry name" value="CNMP_BINDING_2"/>
    <property type="match status" value="1"/>
</dbReference>
<dbReference type="InterPro" id="IPR018488">
    <property type="entry name" value="cNMP-bd_CS"/>
</dbReference>
<evidence type="ECO:0000256" key="4">
    <source>
        <dbReference type="ARBA" id="ARBA00022989"/>
    </source>
</evidence>
<evidence type="ECO:0000256" key="8">
    <source>
        <dbReference type="ARBA" id="ARBA00023303"/>
    </source>
</evidence>
<dbReference type="FunFam" id="2.60.120.10:FF:000002">
    <property type="entry name" value="Cyclic nucleotide gated channel alpha 1a"/>
    <property type="match status" value="1"/>
</dbReference>
<dbReference type="EMBL" id="KV907201">
    <property type="protein sequence ID" value="OON13687.1"/>
    <property type="molecule type" value="Genomic_DNA"/>
</dbReference>
<dbReference type="GO" id="GO:0005222">
    <property type="term" value="F:intracellularly cAMP-activated cation channel activity"/>
    <property type="evidence" value="ECO:0007669"/>
    <property type="project" value="TreeGrafter"/>
</dbReference>
<feature type="non-terminal residue" evidence="12">
    <location>
        <position position="701"/>
    </location>
</feature>
<dbReference type="SMART" id="SM00100">
    <property type="entry name" value="cNMP"/>
    <property type="match status" value="1"/>
</dbReference>
<evidence type="ECO:0000256" key="6">
    <source>
        <dbReference type="ARBA" id="ARBA00023136"/>
    </source>
</evidence>
<keyword evidence="13" id="KW-1185">Reference proteome</keyword>
<dbReference type="Gene3D" id="1.10.287.630">
    <property type="entry name" value="Helix hairpin bin"/>
    <property type="match status" value="1"/>
</dbReference>
<dbReference type="Gene3D" id="2.60.120.10">
    <property type="entry name" value="Jelly Rolls"/>
    <property type="match status" value="1"/>
</dbReference>
<evidence type="ECO:0000256" key="3">
    <source>
        <dbReference type="ARBA" id="ARBA00022692"/>
    </source>
</evidence>
<sequence>RHPLFSPLNIEARLDGVKNYLSIRCVPYPLQERVINWFDYLWYTNKITDEDNVLNSLPDKLKAEIAIQMHLDTLKRVEIFQNTEEGFLSELVLRLRMVLFAPGDYVCRKGEIGKQMFIVNRGTLHVLGDDSKTILATLRAGSYFGELSILNLGQYGNRRTASVRSLGYSDLFRLSKSDLWDVLKDYPGARRKLELHAYKKINEYKILGPNGPGETTGKLIDAPYINVCDDADMTGSDHTKNRRKNCGGERMSRDGSDGYGSDPSRLSAPLCTPQQSPTPPANGLANEHELLVASSHPLNPVWGLSNPASHQYSCSGVHFAESDALIGQHLRPIIPEFSTADPRLCVRSIANGVVTDRTSQHTSAFDFFAARSTNLIRPKCRNLSVPTDLMTHKYCVNYMEYDITDKFNAIPNEVCHVHNVSEVDDNPEFLGESTGTLVQFSLNEASDDPSPNKYDLTKANRTTLESSMKTVPVICFEQASTSSSSCSPDVPVRTNNDSVFSPSTAETVVSNCTDTNSPGCLVVPRGRVSSTSSSMFSSRSPYSCSSRSTTQPCQLMSFYRPYNHSFIPCNHRQSYTEATDNAYEALLKELMRLQRRVSTLERENSILSQTHQMSSFDEINHGSMCFPFQESGGGGSQRTFVKRSTSLQVPSFNRGKKGYYKPMRHKLARTEQFTANIPFPSDGFEAASSGSQTPEPTSRIL</sequence>
<dbReference type="CDD" id="cd00038">
    <property type="entry name" value="CAP_ED"/>
    <property type="match status" value="1"/>
</dbReference>
<evidence type="ECO:0000256" key="9">
    <source>
        <dbReference type="SAM" id="Coils"/>
    </source>
</evidence>
<keyword evidence="5" id="KW-0406">Ion transport</keyword>
<keyword evidence="6" id="KW-0472">Membrane</keyword>
<accession>A0A1S8WGX5</accession>
<keyword evidence="9" id="KW-0175">Coiled coil</keyword>
<dbReference type="PANTHER" id="PTHR45638">
    <property type="entry name" value="CYCLIC NUCLEOTIDE-GATED CATION CHANNEL SUBUNIT A"/>
    <property type="match status" value="1"/>
</dbReference>
<comment type="subcellular location">
    <subcellularLocation>
        <location evidence="1">Membrane</location>
        <topology evidence="1">Multi-pass membrane protein</topology>
    </subcellularLocation>
</comment>
<proteinExistence type="predicted"/>
<dbReference type="InterPro" id="IPR000595">
    <property type="entry name" value="cNMP-bd_dom"/>
</dbReference>
<dbReference type="GO" id="GO:0005886">
    <property type="term" value="C:plasma membrane"/>
    <property type="evidence" value="ECO:0007669"/>
    <property type="project" value="TreeGrafter"/>
</dbReference>
<keyword evidence="8" id="KW-0407">Ion channel</keyword>
<gene>
    <name evidence="12" type="ORF">X801_10534</name>
</gene>
<keyword evidence="7" id="KW-1071">Ligand-gated ion channel</keyword>
<dbReference type="SUPFAM" id="SSF51206">
    <property type="entry name" value="cAMP-binding domain-like"/>
    <property type="match status" value="1"/>
</dbReference>